<dbReference type="PANTHER" id="PTHR43201">
    <property type="entry name" value="ACYL-COA SYNTHETASE"/>
    <property type="match status" value="1"/>
</dbReference>
<dbReference type="Gene3D" id="3.40.50.12780">
    <property type="entry name" value="N-terminal domain of ligase-like"/>
    <property type="match status" value="1"/>
</dbReference>
<dbReference type="EMBL" id="CAFBMT010000011">
    <property type="protein sequence ID" value="CAB4938944.1"/>
    <property type="molecule type" value="Genomic_DNA"/>
</dbReference>
<dbReference type="InterPro" id="IPR025110">
    <property type="entry name" value="AMP-bd_C"/>
</dbReference>
<dbReference type="Pfam" id="PF00501">
    <property type="entry name" value="AMP-binding"/>
    <property type="match status" value="1"/>
</dbReference>
<dbReference type="InterPro" id="IPR042099">
    <property type="entry name" value="ANL_N_sf"/>
</dbReference>
<evidence type="ECO:0000313" key="8">
    <source>
        <dbReference type="EMBL" id="CAB4846863.1"/>
    </source>
</evidence>
<feature type="domain" description="AMP-dependent synthetase/ligase" evidence="3">
    <location>
        <begin position="30"/>
        <end position="384"/>
    </location>
</feature>
<evidence type="ECO:0000313" key="5">
    <source>
        <dbReference type="EMBL" id="CAB4364137.1"/>
    </source>
</evidence>
<evidence type="ECO:0000256" key="2">
    <source>
        <dbReference type="ARBA" id="ARBA00022598"/>
    </source>
</evidence>
<dbReference type="Pfam" id="PF13193">
    <property type="entry name" value="AMP-binding_C"/>
    <property type="match status" value="1"/>
</dbReference>
<dbReference type="EMBL" id="CAFAAV010000074">
    <property type="protein sequence ID" value="CAB4817086.1"/>
    <property type="molecule type" value="Genomic_DNA"/>
</dbReference>
<evidence type="ECO:0000313" key="9">
    <source>
        <dbReference type="EMBL" id="CAB4938944.1"/>
    </source>
</evidence>
<dbReference type="AlphaFoldDB" id="A0A6J6A413"/>
<evidence type="ECO:0000256" key="1">
    <source>
        <dbReference type="ARBA" id="ARBA00006432"/>
    </source>
</evidence>
<dbReference type="InterPro" id="IPR045851">
    <property type="entry name" value="AMP-bd_C_sf"/>
</dbReference>
<name>A0A6J6A413_9ZZZZ</name>
<dbReference type="SUPFAM" id="SSF56801">
    <property type="entry name" value="Acetyl-CoA synthetase-like"/>
    <property type="match status" value="1"/>
</dbReference>
<dbReference type="Gene3D" id="3.30.300.30">
    <property type="match status" value="1"/>
</dbReference>
<dbReference type="EMBL" id="CAFBOL010000001">
    <property type="protein sequence ID" value="CAB4970289.1"/>
    <property type="molecule type" value="Genomic_DNA"/>
</dbReference>
<dbReference type="PANTHER" id="PTHR43201:SF5">
    <property type="entry name" value="MEDIUM-CHAIN ACYL-COA LIGASE ACSF2, MITOCHONDRIAL"/>
    <property type="match status" value="1"/>
</dbReference>
<keyword evidence="2" id="KW-0436">Ligase</keyword>
<dbReference type="GO" id="GO:0006631">
    <property type="term" value="P:fatty acid metabolic process"/>
    <property type="evidence" value="ECO:0007669"/>
    <property type="project" value="TreeGrafter"/>
</dbReference>
<evidence type="ECO:0000313" key="6">
    <source>
        <dbReference type="EMBL" id="CAB4726646.1"/>
    </source>
</evidence>
<dbReference type="FunFam" id="3.30.300.30:FF:000008">
    <property type="entry name" value="2,3-dihydroxybenzoate-AMP ligase"/>
    <property type="match status" value="1"/>
</dbReference>
<protein>
    <submittedName>
        <fullName evidence="5">Unannotated protein</fullName>
    </submittedName>
</protein>
<feature type="domain" description="AMP-binding enzyme C-terminal" evidence="4">
    <location>
        <begin position="437"/>
        <end position="512"/>
    </location>
</feature>
<evidence type="ECO:0000313" key="10">
    <source>
        <dbReference type="EMBL" id="CAB4970289.1"/>
    </source>
</evidence>
<reference evidence="5" key="1">
    <citation type="submission" date="2020-05" db="EMBL/GenBank/DDBJ databases">
        <authorList>
            <person name="Chiriac C."/>
            <person name="Salcher M."/>
            <person name="Ghai R."/>
            <person name="Kavagutti S V."/>
        </authorList>
    </citation>
    <scope>NUCLEOTIDE SEQUENCE</scope>
</reference>
<dbReference type="InterPro" id="IPR020845">
    <property type="entry name" value="AMP-binding_CS"/>
</dbReference>
<dbReference type="EMBL" id="CAEZYF010000010">
    <property type="protein sequence ID" value="CAB4726646.1"/>
    <property type="molecule type" value="Genomic_DNA"/>
</dbReference>
<evidence type="ECO:0000259" key="4">
    <source>
        <dbReference type="Pfam" id="PF13193"/>
    </source>
</evidence>
<dbReference type="InterPro" id="IPR000873">
    <property type="entry name" value="AMP-dep_synth/lig_dom"/>
</dbReference>
<dbReference type="PROSITE" id="PS00455">
    <property type="entry name" value="AMP_BINDING"/>
    <property type="match status" value="1"/>
</dbReference>
<dbReference type="EMBL" id="CAESGF010000010">
    <property type="protein sequence ID" value="CAB4364137.1"/>
    <property type="molecule type" value="Genomic_DNA"/>
</dbReference>
<gene>
    <name evidence="6" type="ORF">UFOPK2656_01816</name>
    <name evidence="7" type="ORF">UFOPK3099_01149</name>
    <name evidence="8" type="ORF">UFOPK3267_00355</name>
    <name evidence="9" type="ORF">UFOPK3651_02009</name>
    <name evidence="10" type="ORF">UFOPK3931_00047</name>
    <name evidence="5" type="ORF">UFOPK4189_01904</name>
</gene>
<evidence type="ECO:0000259" key="3">
    <source>
        <dbReference type="Pfam" id="PF00501"/>
    </source>
</evidence>
<dbReference type="EMBL" id="CAFBIY010000012">
    <property type="protein sequence ID" value="CAB4846863.1"/>
    <property type="molecule type" value="Genomic_DNA"/>
</dbReference>
<comment type="similarity">
    <text evidence="1">Belongs to the ATP-dependent AMP-binding enzyme family.</text>
</comment>
<sequence length="528" mass="56378">MEHTSAPLAHWPADERVPLDPRSIGEVLLDWARTAPDSIAVQWEDADGSIRGLSYAALAADAVAFARRVLAQVPAGEPIAVAAAPGIDWVTLEYGAALAGTPLVPLNPAFTDSEMTHLFDTSGARVVFADDEHRGTPLLARLSSLATQRAVQAHRLADWRDLLAIEDDLPPVDADQVFLVQYTSGTTGRPKGALLSHRAAYNSAAGMMARFGAQHDDNWLNTMPLHHVGGSVSVVISVLSVGATVTLLPGFDAGKALEMIPRTRVTIFSGVPTMHLAILEHPGFDTTDLSSIRVLMAGGSTLAPSLIRRVEDAFGASIANAFGQSESPNAIMTSLTDSDIDKSETIGTPLPHREVRIVGPDGNTLLVGEAGELWMRGPLVMEGYVGVDAATAARTLDADGWLHTGDLCSMDERGLIRIRGRLRDVIIRGGENIYPAEVEDVMLSHPAVAEMAVVGMPDDYWGEVPVGVVRLVPGATVTDEELEAHGRASLTGFKVPRRWERVDSFPLTASGKVKKFELQQQLSATGGR</sequence>
<organism evidence="5">
    <name type="scientific">freshwater metagenome</name>
    <dbReference type="NCBI Taxonomy" id="449393"/>
    <lineage>
        <taxon>unclassified sequences</taxon>
        <taxon>metagenomes</taxon>
        <taxon>ecological metagenomes</taxon>
    </lineage>
</organism>
<evidence type="ECO:0000313" key="7">
    <source>
        <dbReference type="EMBL" id="CAB4817086.1"/>
    </source>
</evidence>
<accession>A0A6J6A413</accession>
<proteinExistence type="inferred from homology"/>
<dbReference type="GO" id="GO:0031956">
    <property type="term" value="F:medium-chain fatty acid-CoA ligase activity"/>
    <property type="evidence" value="ECO:0007669"/>
    <property type="project" value="TreeGrafter"/>
</dbReference>